<dbReference type="InterPro" id="IPR036638">
    <property type="entry name" value="HLH_DNA-bd_sf"/>
</dbReference>
<dbReference type="Proteomes" id="UP000275267">
    <property type="component" value="Unassembled WGS sequence"/>
</dbReference>
<evidence type="ECO:0000313" key="7">
    <source>
        <dbReference type="EMBL" id="RLM73289.1"/>
    </source>
</evidence>
<feature type="domain" description="BHLH" evidence="5">
    <location>
        <begin position="174"/>
        <end position="224"/>
    </location>
</feature>
<name>A0A3L6Q3R6_PANMI</name>
<dbReference type="EMBL" id="PQIB02000013">
    <property type="protein sequence ID" value="RLM73289.1"/>
    <property type="molecule type" value="Genomic_DNA"/>
</dbReference>
<sequence length="428" mass="44530">MSQEGANLPHEAERIHDHATAPHGSTPTFDGLAIVRSSSNSSSVTKLASEINNAGEDDDDTGSKMDGPAMLHVSVDNNANAGFKVDSPALLYAGENNDSGSKLASQPEGKSDVAGGEGGENVAATGSSGGALSKTSKKSTSDGGGSHDAVKDAPAAVADGGKGKGKEVAATEMDDQALHIWTERERRKKMKNMFSTLHALLPQLPEKADKSTIVGEAVTYIKSLEGTVQRLEKLKQERMRAQQVAAGAGSSGAAPARPPAPPAAQAPATAAATREAVLADMVQSWNAQEALMAELKAAATEVVYAAGTAFDGATPAPAPLPPPVPPRAPALQTWSSPNIVVCVAGDNAFINLCTPRHPGMLTRLFYVLERHRINVVTATVSSTPSHSMFFIQARINTAALPPPMLPENMTVEERYKLAVAEMLHAVGN</sequence>
<dbReference type="STRING" id="4540.A0A3L6Q3R6"/>
<evidence type="ECO:0000256" key="2">
    <source>
        <dbReference type="ARBA" id="ARBA00023015"/>
    </source>
</evidence>
<dbReference type="SMART" id="SM00353">
    <property type="entry name" value="HLH"/>
    <property type="match status" value="1"/>
</dbReference>
<keyword evidence="3" id="KW-0804">Transcription</keyword>
<protein>
    <recommendedName>
        <fullName evidence="9">BHLH domain-containing protein</fullName>
    </recommendedName>
</protein>
<reference evidence="8" key="1">
    <citation type="journal article" date="2019" name="Nat. Commun.">
        <title>The genome of broomcorn millet.</title>
        <authorList>
            <person name="Zou C."/>
            <person name="Miki D."/>
            <person name="Li D."/>
            <person name="Tang Q."/>
            <person name="Xiao L."/>
            <person name="Rajput S."/>
            <person name="Deng P."/>
            <person name="Jia W."/>
            <person name="Huang R."/>
            <person name="Zhang M."/>
            <person name="Sun Y."/>
            <person name="Hu J."/>
            <person name="Fu X."/>
            <person name="Schnable P.S."/>
            <person name="Li F."/>
            <person name="Zhang H."/>
            <person name="Feng B."/>
            <person name="Zhu X."/>
            <person name="Liu R."/>
            <person name="Schnable J.C."/>
            <person name="Zhu J.-K."/>
            <person name="Zhang H."/>
        </authorList>
    </citation>
    <scope>NUCLEOTIDE SEQUENCE [LARGE SCALE GENOMIC DNA]</scope>
</reference>
<feature type="region of interest" description="Disordered" evidence="4">
    <location>
        <begin position="242"/>
        <end position="271"/>
    </location>
</feature>
<dbReference type="GO" id="GO:0009960">
    <property type="term" value="P:endosperm development"/>
    <property type="evidence" value="ECO:0007669"/>
    <property type="project" value="InterPro"/>
</dbReference>
<dbReference type="CDD" id="cd04873">
    <property type="entry name" value="ACT_UUR-ACR-like"/>
    <property type="match status" value="1"/>
</dbReference>
<dbReference type="SUPFAM" id="SSF47459">
    <property type="entry name" value="HLH, helix-loop-helix DNA-binding domain"/>
    <property type="match status" value="1"/>
</dbReference>
<dbReference type="InterPro" id="IPR011598">
    <property type="entry name" value="bHLH_dom"/>
</dbReference>
<comment type="similarity">
    <text evidence="1">Belongs to the bHLH protein family.</text>
</comment>
<proteinExistence type="inferred from homology"/>
<dbReference type="Pfam" id="PF00010">
    <property type="entry name" value="HLH"/>
    <property type="match status" value="1"/>
</dbReference>
<evidence type="ECO:0000259" key="6">
    <source>
        <dbReference type="PROSITE" id="PS51671"/>
    </source>
</evidence>
<feature type="compositionally biased region" description="Low complexity" evidence="4">
    <location>
        <begin position="123"/>
        <end position="134"/>
    </location>
</feature>
<dbReference type="PANTHER" id="PTHR46772:SF15">
    <property type="entry name" value="TRANSCRIPTION FACTOR BHLH95"/>
    <property type="match status" value="1"/>
</dbReference>
<dbReference type="GO" id="GO:0003700">
    <property type="term" value="F:DNA-binding transcription factor activity"/>
    <property type="evidence" value="ECO:0007669"/>
    <property type="project" value="InterPro"/>
</dbReference>
<keyword evidence="2" id="KW-0805">Transcription regulation</keyword>
<gene>
    <name evidence="7" type="ORF">C2845_PM15G08320</name>
</gene>
<feature type="domain" description="ACT" evidence="6">
    <location>
        <begin position="349"/>
        <end position="428"/>
    </location>
</feature>
<evidence type="ECO:0000256" key="3">
    <source>
        <dbReference type="ARBA" id="ARBA00023163"/>
    </source>
</evidence>
<dbReference type="PROSITE" id="PS51671">
    <property type="entry name" value="ACT"/>
    <property type="match status" value="1"/>
</dbReference>
<dbReference type="PROSITE" id="PS50888">
    <property type="entry name" value="BHLH"/>
    <property type="match status" value="1"/>
</dbReference>
<dbReference type="Gene3D" id="4.10.280.10">
    <property type="entry name" value="Helix-loop-helix DNA-binding domain"/>
    <property type="match status" value="1"/>
</dbReference>
<feature type="region of interest" description="Disordered" evidence="4">
    <location>
        <begin position="1"/>
        <end position="70"/>
    </location>
</feature>
<feature type="compositionally biased region" description="Basic and acidic residues" evidence="4">
    <location>
        <begin position="10"/>
        <end position="20"/>
    </location>
</feature>
<dbReference type="InterPro" id="IPR044278">
    <property type="entry name" value="BHLH95-like"/>
</dbReference>
<feature type="region of interest" description="Disordered" evidence="4">
    <location>
        <begin position="91"/>
        <end position="169"/>
    </location>
</feature>
<evidence type="ECO:0000259" key="5">
    <source>
        <dbReference type="PROSITE" id="PS50888"/>
    </source>
</evidence>
<dbReference type="GO" id="GO:0046983">
    <property type="term" value="F:protein dimerization activity"/>
    <property type="evidence" value="ECO:0007669"/>
    <property type="project" value="InterPro"/>
</dbReference>
<dbReference type="PANTHER" id="PTHR46772">
    <property type="entry name" value="BHLH DOMAIN-CONTAINING PROTEIN"/>
    <property type="match status" value="1"/>
</dbReference>
<dbReference type="InterPro" id="IPR002912">
    <property type="entry name" value="ACT_dom"/>
</dbReference>
<comment type="caution">
    <text evidence="7">The sequence shown here is derived from an EMBL/GenBank/DDBJ whole genome shotgun (WGS) entry which is preliminary data.</text>
</comment>
<keyword evidence="8" id="KW-1185">Reference proteome</keyword>
<feature type="compositionally biased region" description="Low complexity" evidence="4">
    <location>
        <begin position="242"/>
        <end position="255"/>
    </location>
</feature>
<dbReference type="AlphaFoldDB" id="A0A3L6Q3R6"/>
<dbReference type="InterPro" id="IPR045239">
    <property type="entry name" value="bHLH95_bHLH"/>
</dbReference>
<evidence type="ECO:0000256" key="4">
    <source>
        <dbReference type="SAM" id="MobiDB-lite"/>
    </source>
</evidence>
<accession>A0A3L6Q3R6</accession>
<evidence type="ECO:0008006" key="9">
    <source>
        <dbReference type="Google" id="ProtNLM"/>
    </source>
</evidence>
<dbReference type="CDD" id="cd11393">
    <property type="entry name" value="bHLH_AtbHLH_like"/>
    <property type="match status" value="1"/>
</dbReference>
<evidence type="ECO:0000256" key="1">
    <source>
        <dbReference type="ARBA" id="ARBA00005510"/>
    </source>
</evidence>
<organism evidence="7 8">
    <name type="scientific">Panicum miliaceum</name>
    <name type="common">Proso millet</name>
    <name type="synonym">Broomcorn millet</name>
    <dbReference type="NCBI Taxonomy" id="4540"/>
    <lineage>
        <taxon>Eukaryota</taxon>
        <taxon>Viridiplantae</taxon>
        <taxon>Streptophyta</taxon>
        <taxon>Embryophyta</taxon>
        <taxon>Tracheophyta</taxon>
        <taxon>Spermatophyta</taxon>
        <taxon>Magnoliopsida</taxon>
        <taxon>Liliopsida</taxon>
        <taxon>Poales</taxon>
        <taxon>Poaceae</taxon>
        <taxon>PACMAD clade</taxon>
        <taxon>Panicoideae</taxon>
        <taxon>Panicodae</taxon>
        <taxon>Paniceae</taxon>
        <taxon>Panicinae</taxon>
        <taxon>Panicum</taxon>
        <taxon>Panicum sect. Panicum</taxon>
    </lineage>
</organism>
<evidence type="ECO:0000313" key="8">
    <source>
        <dbReference type="Proteomes" id="UP000275267"/>
    </source>
</evidence>
<dbReference type="OrthoDB" id="690068at2759"/>